<dbReference type="CDD" id="cd00037">
    <property type="entry name" value="CLECT"/>
    <property type="match status" value="1"/>
</dbReference>
<sequence>MDSYQNDSLVNHQQTVPENPTAMINMPIFDPSHRNPTATSNMPIFDPSHRNPTAAINMPMFDPSHRNPTAAINMPMIDPIHRNPAAAINMPMIDPSHRNPTAAINMPMFDPSHRNPTAAINMPMIDPSHRNPTAAINMPMFDPTIDPSHRNVAQPSLMAPGVPPGGMVHANMATFPTMPTVLMPLIIQDTPRPIVQYFFNTRQHENRADFLDSNDTRPESLDYDDDSESDYLDHNNDTEADSLNHNNDTEPDSLDHNNDTEPDSLDHNNDTEPDSLDHNKHHASTDKLLEVAPKNKTCSKLNTAILINFLVMIFLLLPILACILDIGNTLEAKLDQLNDLMEVQRNVTENSDVAKNVNIRTADTCICLYEHHISWYNAREFCLNLASGSHLAEIHTKEDNELLMPLLQNSSISREIWVGGSSWMSQRIWTWNYTGKPIRDGGQSSQWNYEVGSRQCLVLSSWDNANYKWNAIDCNDKKSFVCSMKLVDAKCLCKH</sequence>
<feature type="compositionally biased region" description="Basic and acidic residues" evidence="1">
    <location>
        <begin position="209"/>
        <end position="220"/>
    </location>
</feature>
<evidence type="ECO:0000313" key="5">
    <source>
        <dbReference type="RefSeq" id="XP_055883364.1"/>
    </source>
</evidence>
<feature type="transmembrane region" description="Helical" evidence="2">
    <location>
        <begin position="304"/>
        <end position="324"/>
    </location>
</feature>
<dbReference type="SUPFAM" id="SSF56436">
    <property type="entry name" value="C-type lectin-like"/>
    <property type="match status" value="1"/>
</dbReference>
<evidence type="ECO:0000256" key="2">
    <source>
        <dbReference type="SAM" id="Phobius"/>
    </source>
</evidence>
<reference evidence="5" key="1">
    <citation type="submission" date="2025-08" db="UniProtKB">
        <authorList>
            <consortium name="RefSeq"/>
        </authorList>
    </citation>
    <scope>IDENTIFICATION</scope>
</reference>
<evidence type="ECO:0000256" key="1">
    <source>
        <dbReference type="SAM" id="MobiDB-lite"/>
    </source>
</evidence>
<keyword evidence="4" id="KW-1185">Reference proteome</keyword>
<name>A0A9W3A845_BIOGL</name>
<dbReference type="Pfam" id="PF00059">
    <property type="entry name" value="Lectin_C"/>
    <property type="match status" value="1"/>
</dbReference>
<organism evidence="4 5">
    <name type="scientific">Biomphalaria glabrata</name>
    <name type="common">Bloodfluke planorb</name>
    <name type="synonym">Freshwater snail</name>
    <dbReference type="NCBI Taxonomy" id="6526"/>
    <lineage>
        <taxon>Eukaryota</taxon>
        <taxon>Metazoa</taxon>
        <taxon>Spiralia</taxon>
        <taxon>Lophotrochozoa</taxon>
        <taxon>Mollusca</taxon>
        <taxon>Gastropoda</taxon>
        <taxon>Heterobranchia</taxon>
        <taxon>Euthyneura</taxon>
        <taxon>Panpulmonata</taxon>
        <taxon>Hygrophila</taxon>
        <taxon>Lymnaeoidea</taxon>
        <taxon>Planorbidae</taxon>
        <taxon>Biomphalaria</taxon>
    </lineage>
</organism>
<gene>
    <name evidence="5" type="primary">LOC129925898</name>
</gene>
<feature type="domain" description="C-type lectin" evidence="3">
    <location>
        <begin position="361"/>
        <end position="483"/>
    </location>
</feature>
<keyword evidence="2" id="KW-0472">Membrane</keyword>
<dbReference type="Proteomes" id="UP001165740">
    <property type="component" value="Chromosome 4"/>
</dbReference>
<proteinExistence type="predicted"/>
<feature type="compositionally biased region" description="Acidic residues" evidence="1">
    <location>
        <begin position="221"/>
        <end position="230"/>
    </location>
</feature>
<accession>A0A9W3A845</accession>
<feature type="compositionally biased region" description="Basic and acidic residues" evidence="1">
    <location>
        <begin position="253"/>
        <end position="282"/>
    </location>
</feature>
<dbReference type="InterPro" id="IPR016186">
    <property type="entry name" value="C-type_lectin-like/link_sf"/>
</dbReference>
<feature type="region of interest" description="Disordered" evidence="1">
    <location>
        <begin position="209"/>
        <end position="282"/>
    </location>
</feature>
<dbReference type="RefSeq" id="XP_055883364.1">
    <property type="nucleotide sequence ID" value="XM_056027389.1"/>
</dbReference>
<keyword evidence="2" id="KW-1133">Transmembrane helix</keyword>
<dbReference type="PANTHER" id="PTHR22803">
    <property type="entry name" value="MANNOSE, PHOSPHOLIPASE, LECTIN RECEPTOR RELATED"/>
    <property type="match status" value="1"/>
</dbReference>
<dbReference type="Gene3D" id="3.10.100.10">
    <property type="entry name" value="Mannose-Binding Protein A, subunit A"/>
    <property type="match status" value="1"/>
</dbReference>
<dbReference type="InterPro" id="IPR016187">
    <property type="entry name" value="CTDL_fold"/>
</dbReference>
<keyword evidence="2" id="KW-0812">Transmembrane</keyword>
<dbReference type="SMART" id="SM00034">
    <property type="entry name" value="CLECT"/>
    <property type="match status" value="1"/>
</dbReference>
<dbReference type="InterPro" id="IPR001304">
    <property type="entry name" value="C-type_lectin-like"/>
</dbReference>
<dbReference type="InterPro" id="IPR050111">
    <property type="entry name" value="C-type_lectin/snaclec_domain"/>
</dbReference>
<dbReference type="PROSITE" id="PS50041">
    <property type="entry name" value="C_TYPE_LECTIN_2"/>
    <property type="match status" value="1"/>
</dbReference>
<evidence type="ECO:0000259" key="3">
    <source>
        <dbReference type="PROSITE" id="PS50041"/>
    </source>
</evidence>
<dbReference type="OrthoDB" id="6142940at2759"/>
<dbReference type="AlphaFoldDB" id="A0A9W3A845"/>
<protein>
    <submittedName>
        <fullName evidence="5">Uncharacterized protein LOC129925898</fullName>
    </submittedName>
</protein>
<dbReference type="GeneID" id="129925898"/>
<evidence type="ECO:0000313" key="4">
    <source>
        <dbReference type="Proteomes" id="UP001165740"/>
    </source>
</evidence>